<protein>
    <recommendedName>
        <fullName evidence="3">B box-type domain-containing protein</fullName>
    </recommendedName>
</protein>
<keyword evidence="1" id="KW-0862">Zinc</keyword>
<gene>
    <name evidence="4" type="ORF">KUTeg_006263</name>
</gene>
<reference evidence="4 5" key="1">
    <citation type="submission" date="2022-12" db="EMBL/GenBank/DDBJ databases">
        <title>Chromosome-level genome of Tegillarca granosa.</title>
        <authorList>
            <person name="Kim J."/>
        </authorList>
    </citation>
    <scope>NUCLEOTIDE SEQUENCE [LARGE SCALE GENOMIC DNA]</scope>
    <source>
        <strain evidence="4">Teg-2019</strain>
        <tissue evidence="4">Adductor muscle</tissue>
    </source>
</reference>
<sequence length="581" mass="66024">MTVTLDIRGNRTRKVWIDRVKYQLIIVSYDGSSDQYGQLMIRGSPVFTTLNKMATAEVPDAQWPVFLDLKCKICERNETETKCPTHATEDLIMHCNSCQVPICRDCITSGSHQNHEMVKIENAIHNKRNELSKLIKQFKEKSSKYAEIVNNIDKKSQEFSVSITQKINEVKARNNQLKAALDRIKSEYIKHLKDTDRGNQKSMTELKNGLQKEMTDLNQLIEQCEEKQRNENIGMVQFVTDVKKRFEKYRSRDLIDAACLPELIARPVVDQELKDIFGQLGSKTATTVNPPLPQNRNIPIATSVMNAQKVNTFTSDKTHVVTTGNDQAWLLNSGGRNITLVTSYGKVIQDINTDFGVYEAAVSASGDLFVTMCIGNKVKKLTSHETFTDIYTAADDYETRGITVTDTGHVLVGLCCYIYSKLVEITTSGEHIRTIQHDTVDNKLLFDSPRFICTNINGDIIVSDNRDKVVAVNKSGTKRFIYDGKERKLQKSFDPWYVVTDKYGNIMIADYHNSVVHVLNQDGKFIKYLITREHGCNKPIGMAIDFSDRLWVCNTGNKNVIIVRYPKKTYILNITIQLLNC</sequence>
<keyword evidence="1" id="KW-0863">Zinc-finger</keyword>
<dbReference type="PANTHER" id="PTHR25462:SF296">
    <property type="entry name" value="MEIOTIC P26, ISOFORM F"/>
    <property type="match status" value="1"/>
</dbReference>
<keyword evidence="2" id="KW-0175">Coiled coil</keyword>
<keyword evidence="5" id="KW-1185">Reference proteome</keyword>
<dbReference type="SUPFAM" id="SSF101898">
    <property type="entry name" value="NHL repeat"/>
    <property type="match status" value="1"/>
</dbReference>
<evidence type="ECO:0000313" key="5">
    <source>
        <dbReference type="Proteomes" id="UP001217089"/>
    </source>
</evidence>
<feature type="domain" description="B box-type" evidence="3">
    <location>
        <begin position="78"/>
        <end position="120"/>
    </location>
</feature>
<evidence type="ECO:0000256" key="2">
    <source>
        <dbReference type="SAM" id="Coils"/>
    </source>
</evidence>
<dbReference type="PANTHER" id="PTHR25462">
    <property type="entry name" value="BONUS, ISOFORM C-RELATED"/>
    <property type="match status" value="1"/>
</dbReference>
<evidence type="ECO:0000256" key="1">
    <source>
        <dbReference type="PROSITE-ProRule" id="PRU00024"/>
    </source>
</evidence>
<dbReference type="Proteomes" id="UP001217089">
    <property type="component" value="Unassembled WGS sequence"/>
</dbReference>
<dbReference type="SMART" id="SM00336">
    <property type="entry name" value="BBOX"/>
    <property type="match status" value="1"/>
</dbReference>
<dbReference type="Pfam" id="PF00643">
    <property type="entry name" value="zf-B_box"/>
    <property type="match status" value="1"/>
</dbReference>
<proteinExistence type="predicted"/>
<dbReference type="CDD" id="cd19756">
    <property type="entry name" value="Bbox2"/>
    <property type="match status" value="1"/>
</dbReference>
<name>A0ABQ9FG32_TEGGR</name>
<keyword evidence="1" id="KW-0479">Metal-binding</keyword>
<feature type="coiled-coil region" evidence="2">
    <location>
        <begin position="167"/>
        <end position="230"/>
    </location>
</feature>
<organism evidence="4 5">
    <name type="scientific">Tegillarca granosa</name>
    <name type="common">Malaysian cockle</name>
    <name type="synonym">Anadara granosa</name>
    <dbReference type="NCBI Taxonomy" id="220873"/>
    <lineage>
        <taxon>Eukaryota</taxon>
        <taxon>Metazoa</taxon>
        <taxon>Spiralia</taxon>
        <taxon>Lophotrochozoa</taxon>
        <taxon>Mollusca</taxon>
        <taxon>Bivalvia</taxon>
        <taxon>Autobranchia</taxon>
        <taxon>Pteriomorphia</taxon>
        <taxon>Arcoida</taxon>
        <taxon>Arcoidea</taxon>
        <taxon>Arcidae</taxon>
        <taxon>Tegillarca</taxon>
    </lineage>
</organism>
<dbReference type="InterPro" id="IPR000315">
    <property type="entry name" value="Znf_B-box"/>
</dbReference>
<dbReference type="SUPFAM" id="SSF57845">
    <property type="entry name" value="B-box zinc-binding domain"/>
    <property type="match status" value="1"/>
</dbReference>
<dbReference type="Gene3D" id="3.30.160.60">
    <property type="entry name" value="Classic Zinc Finger"/>
    <property type="match status" value="1"/>
</dbReference>
<accession>A0ABQ9FG32</accession>
<comment type="caution">
    <text evidence="4">The sequence shown here is derived from an EMBL/GenBank/DDBJ whole genome shotgun (WGS) entry which is preliminary data.</text>
</comment>
<dbReference type="InterPro" id="IPR011042">
    <property type="entry name" value="6-blade_b-propeller_TolB-like"/>
</dbReference>
<dbReference type="Gene3D" id="2.120.10.30">
    <property type="entry name" value="TolB, C-terminal domain"/>
    <property type="match status" value="1"/>
</dbReference>
<dbReference type="InterPro" id="IPR047153">
    <property type="entry name" value="TRIM45/56/19-like"/>
</dbReference>
<dbReference type="PROSITE" id="PS50119">
    <property type="entry name" value="ZF_BBOX"/>
    <property type="match status" value="1"/>
</dbReference>
<dbReference type="EMBL" id="JARBDR010000328">
    <property type="protein sequence ID" value="KAJ8316249.1"/>
    <property type="molecule type" value="Genomic_DNA"/>
</dbReference>
<evidence type="ECO:0000313" key="4">
    <source>
        <dbReference type="EMBL" id="KAJ8316249.1"/>
    </source>
</evidence>
<evidence type="ECO:0000259" key="3">
    <source>
        <dbReference type="PROSITE" id="PS50119"/>
    </source>
</evidence>